<dbReference type="Proteomes" id="UP000199268">
    <property type="component" value="Unassembled WGS sequence"/>
</dbReference>
<dbReference type="SMART" id="SM00382">
    <property type="entry name" value="AAA"/>
    <property type="match status" value="1"/>
</dbReference>
<dbReference type="AlphaFoldDB" id="A0A1C3YSX4"/>
<dbReference type="PANTHER" id="PTHR42711:SF5">
    <property type="entry name" value="ABC TRANSPORTER ATP-BINDING PROTEIN NATA"/>
    <property type="match status" value="1"/>
</dbReference>
<dbReference type="EMBL" id="FMAO01000001">
    <property type="protein sequence ID" value="SCB73179.1"/>
    <property type="molecule type" value="Genomic_DNA"/>
</dbReference>
<protein>
    <submittedName>
        <fullName evidence="6">ABC-2 type transport system ATP-binding protein</fullName>
    </submittedName>
</protein>
<dbReference type="Pfam" id="PF00005">
    <property type="entry name" value="ABC_tran"/>
    <property type="match status" value="1"/>
</dbReference>
<dbReference type="OrthoDB" id="9804819at2"/>
<dbReference type="GO" id="GO:0005524">
    <property type="term" value="F:ATP binding"/>
    <property type="evidence" value="ECO:0007669"/>
    <property type="project" value="UniProtKB-KW"/>
</dbReference>
<sequence length="304" mass="33884">MSVVIDFKHVSKQFNKRKVLIDVNFQVKTGEIIGLLGPNGAGKSTLIKIMTGLLNPDGGQIMIFGKQLNKNKQKIRKYLSIAPQSLAVYPQLSVKQNLKIFGEINGLSKKEIKEKYSTVIQTFGLQAIANQKANNLSGGQKRRLHSAIALMSPAKIIFLDEPTVGADVDSRDSIIRAVKNLAKQGLTIIYTTHYLQEMEDLDARIIFLNNGVIQTSGSVKNIIDKYAHPFLKLYFKEKIPEDIPGWQSEDGYLKSTNLGSSDSNAKLVQTVLNKPELKEKTLTDIEIGKADLETAYRTLLRRNI</sequence>
<gene>
    <name evidence="6" type="ORF">GA0061074_101111</name>
</gene>
<keyword evidence="4 6" id="KW-0067">ATP-binding</keyword>
<dbReference type="GO" id="GO:0016887">
    <property type="term" value="F:ATP hydrolysis activity"/>
    <property type="evidence" value="ECO:0007669"/>
    <property type="project" value="InterPro"/>
</dbReference>
<dbReference type="InterPro" id="IPR050763">
    <property type="entry name" value="ABC_transporter_ATP-binding"/>
</dbReference>
<keyword evidence="2" id="KW-0813">Transport</keyword>
<name>A0A1C3YSX4_9LACO</name>
<dbReference type="Gene3D" id="3.40.50.300">
    <property type="entry name" value="P-loop containing nucleotide triphosphate hydrolases"/>
    <property type="match status" value="1"/>
</dbReference>
<organism evidence="6 7">
    <name type="scientific">Weissella bombi</name>
    <dbReference type="NCBI Taxonomy" id="1505725"/>
    <lineage>
        <taxon>Bacteria</taxon>
        <taxon>Bacillati</taxon>
        <taxon>Bacillota</taxon>
        <taxon>Bacilli</taxon>
        <taxon>Lactobacillales</taxon>
        <taxon>Lactobacillaceae</taxon>
        <taxon>Weissella</taxon>
    </lineage>
</organism>
<dbReference type="InterPro" id="IPR003439">
    <property type="entry name" value="ABC_transporter-like_ATP-bd"/>
</dbReference>
<feature type="domain" description="ABC transporter" evidence="5">
    <location>
        <begin position="5"/>
        <end position="235"/>
    </location>
</feature>
<accession>A0A1C3YSX4</accession>
<dbReference type="PROSITE" id="PS50893">
    <property type="entry name" value="ABC_TRANSPORTER_2"/>
    <property type="match status" value="1"/>
</dbReference>
<proteinExistence type="inferred from homology"/>
<evidence type="ECO:0000256" key="4">
    <source>
        <dbReference type="ARBA" id="ARBA00022840"/>
    </source>
</evidence>
<dbReference type="InterPro" id="IPR027417">
    <property type="entry name" value="P-loop_NTPase"/>
</dbReference>
<dbReference type="RefSeq" id="WP_092461158.1">
    <property type="nucleotide sequence ID" value="NZ_BJEE01000002.1"/>
</dbReference>
<dbReference type="InterPro" id="IPR003593">
    <property type="entry name" value="AAA+_ATPase"/>
</dbReference>
<dbReference type="PANTHER" id="PTHR42711">
    <property type="entry name" value="ABC TRANSPORTER ATP-BINDING PROTEIN"/>
    <property type="match status" value="1"/>
</dbReference>
<evidence type="ECO:0000256" key="1">
    <source>
        <dbReference type="ARBA" id="ARBA00005417"/>
    </source>
</evidence>
<evidence type="ECO:0000313" key="7">
    <source>
        <dbReference type="Proteomes" id="UP000199268"/>
    </source>
</evidence>
<evidence type="ECO:0000313" key="6">
    <source>
        <dbReference type="EMBL" id="SCB73179.1"/>
    </source>
</evidence>
<evidence type="ECO:0000256" key="3">
    <source>
        <dbReference type="ARBA" id="ARBA00022741"/>
    </source>
</evidence>
<dbReference type="STRING" id="1505725.GA0061074_101111"/>
<evidence type="ECO:0000259" key="5">
    <source>
        <dbReference type="PROSITE" id="PS50893"/>
    </source>
</evidence>
<dbReference type="SUPFAM" id="SSF52540">
    <property type="entry name" value="P-loop containing nucleoside triphosphate hydrolases"/>
    <property type="match status" value="1"/>
</dbReference>
<keyword evidence="7" id="KW-1185">Reference proteome</keyword>
<evidence type="ECO:0000256" key="2">
    <source>
        <dbReference type="ARBA" id="ARBA00022448"/>
    </source>
</evidence>
<reference evidence="7" key="1">
    <citation type="submission" date="2016-08" db="EMBL/GenBank/DDBJ databases">
        <authorList>
            <person name="Varghese N."/>
            <person name="Submissions Spin"/>
        </authorList>
    </citation>
    <scope>NUCLEOTIDE SEQUENCE [LARGE SCALE GENOMIC DNA]</scope>
    <source>
        <strain evidence="7">R-53094</strain>
    </source>
</reference>
<keyword evidence="3" id="KW-0547">Nucleotide-binding</keyword>
<comment type="similarity">
    <text evidence="1">Belongs to the ABC transporter superfamily.</text>
</comment>